<comment type="similarity">
    <text evidence="3 15">Belongs to the peptidase S11 family.</text>
</comment>
<evidence type="ECO:0000256" key="9">
    <source>
        <dbReference type="ARBA" id="ARBA00022960"/>
    </source>
</evidence>
<dbReference type="InterPro" id="IPR018044">
    <property type="entry name" value="Peptidase_S11"/>
</dbReference>
<evidence type="ECO:0000256" key="10">
    <source>
        <dbReference type="ARBA" id="ARBA00022984"/>
    </source>
</evidence>
<feature type="active site" evidence="13">
    <location>
        <position position="126"/>
    </location>
</feature>
<evidence type="ECO:0000256" key="2">
    <source>
        <dbReference type="ARBA" id="ARBA00004752"/>
    </source>
</evidence>
<dbReference type="KEGG" id="rto:RTO_21990"/>
<dbReference type="AlphaFoldDB" id="D4M643"/>
<dbReference type="PATRIC" id="fig|657313.3.peg.2095"/>
<dbReference type="Gene3D" id="3.40.710.10">
    <property type="entry name" value="DD-peptidase/beta-lactamase superfamily"/>
    <property type="match status" value="1"/>
</dbReference>
<evidence type="ECO:0000256" key="1">
    <source>
        <dbReference type="ARBA" id="ARBA00003217"/>
    </source>
</evidence>
<feature type="domain" description="Peptidase S11 D-Ala-D-Ala carboxypeptidase A C-terminal" evidence="16">
    <location>
        <begin position="283"/>
        <end position="375"/>
    </location>
</feature>
<evidence type="ECO:0000256" key="14">
    <source>
        <dbReference type="PIRSR" id="PIRSR618044-2"/>
    </source>
</evidence>
<evidence type="ECO:0000313" key="17">
    <source>
        <dbReference type="EMBL" id="CBL26705.1"/>
    </source>
</evidence>
<evidence type="ECO:0000256" key="13">
    <source>
        <dbReference type="PIRSR" id="PIRSR618044-1"/>
    </source>
</evidence>
<dbReference type="InterPro" id="IPR001967">
    <property type="entry name" value="Peptidase_S11_N"/>
</dbReference>
<dbReference type="SMART" id="SM00936">
    <property type="entry name" value="PBP5_C"/>
    <property type="match status" value="1"/>
</dbReference>
<evidence type="ECO:0000259" key="16">
    <source>
        <dbReference type="SMART" id="SM00936"/>
    </source>
</evidence>
<keyword evidence="6" id="KW-0645">Protease</keyword>
<dbReference type="EMBL" id="FP929055">
    <property type="protein sequence ID" value="CBL26705.1"/>
    <property type="molecule type" value="Genomic_DNA"/>
</dbReference>
<comment type="catalytic activity">
    <reaction evidence="12">
        <text>Preferential cleavage: (Ac)2-L-Lys-D-Ala-|-D-Ala. Also transpeptidation of peptidyl-alanyl moieties that are N-acyl substituents of D-alanine.</text>
        <dbReference type="EC" id="3.4.16.4"/>
    </reaction>
</comment>
<evidence type="ECO:0000256" key="7">
    <source>
        <dbReference type="ARBA" id="ARBA00022729"/>
    </source>
</evidence>
<evidence type="ECO:0000313" key="18">
    <source>
        <dbReference type="Proteomes" id="UP000008956"/>
    </source>
</evidence>
<evidence type="ECO:0000256" key="5">
    <source>
        <dbReference type="ARBA" id="ARBA00022645"/>
    </source>
</evidence>
<sequence length="390" mass="42724">MGELQMKKGFTVILLGVFLLYRIAFPTTVVHAEEVEISAPSGILMEMSTGTVLFEKDADTARPPASVTKIMTMLLIFDALENGTISLDDEVSTSEYAASMGGSQVFLEPGEMQTVGTLLKCISVASANDACVTMSECICGNEQEFVKQMNERAKGLGMKHTNFVNCNGLDADGHEMSARDIALMSRELMTRYPQIKDYCTVWMENITHTTARGSSEFGLTNTNKLIRQYEYATGLKTGSTGKAKFCVSATASKNGVDLIAVIMGAEDSKSRFKDAVTLLNYGFGKCQIYNAKEQKLPEVLVKGGKEDHLKIQYEEGFTYVDTEGSDLSKVEEVTEIPDEVKAPVKKGDTVGRICYRISGKEIGSVNLIASTPVEKADFGDYLKKIWKKLL</sequence>
<proteinExistence type="inferred from homology"/>
<keyword evidence="11" id="KW-0961">Cell wall biogenesis/degradation</keyword>
<protein>
    <recommendedName>
        <fullName evidence="4">serine-type D-Ala-D-Ala carboxypeptidase</fullName>
        <ecNumber evidence="4">3.4.16.4</ecNumber>
    </recommendedName>
</protein>
<name>D4M643_9FIRM</name>
<keyword evidence="9" id="KW-0133">Cell shape</keyword>
<dbReference type="PANTHER" id="PTHR21581:SF6">
    <property type="entry name" value="TRAFFICKING PROTEIN PARTICLE COMPLEX SUBUNIT 12"/>
    <property type="match status" value="1"/>
</dbReference>
<dbReference type="HOGENOM" id="CLU_027070_8_0_9"/>
<dbReference type="SUPFAM" id="SSF69189">
    <property type="entry name" value="Penicillin-binding protein associated domain"/>
    <property type="match status" value="1"/>
</dbReference>
<gene>
    <name evidence="17" type="ORF">RTO_21990</name>
</gene>
<dbReference type="GO" id="GO:0071555">
    <property type="term" value="P:cell wall organization"/>
    <property type="evidence" value="ECO:0007669"/>
    <property type="project" value="UniProtKB-KW"/>
</dbReference>
<dbReference type="UniPathway" id="UPA00219"/>
<dbReference type="InterPro" id="IPR037167">
    <property type="entry name" value="Peptidase_S11_C_sf"/>
</dbReference>
<comment type="function">
    <text evidence="1">Removes C-terminal D-alanyl residues from sugar-peptide cell wall precursors.</text>
</comment>
<dbReference type="GO" id="GO:0008360">
    <property type="term" value="P:regulation of cell shape"/>
    <property type="evidence" value="ECO:0007669"/>
    <property type="project" value="UniProtKB-KW"/>
</dbReference>
<dbReference type="GO" id="GO:0006508">
    <property type="term" value="P:proteolysis"/>
    <property type="evidence" value="ECO:0007669"/>
    <property type="project" value="UniProtKB-KW"/>
</dbReference>
<dbReference type="Gene3D" id="2.60.410.10">
    <property type="entry name" value="D-Ala-D-Ala carboxypeptidase, C-terminal domain"/>
    <property type="match status" value="1"/>
</dbReference>
<comment type="pathway">
    <text evidence="2">Cell wall biogenesis; peptidoglycan biosynthesis.</text>
</comment>
<keyword evidence="7" id="KW-0732">Signal</keyword>
<dbReference type="InterPro" id="IPR012338">
    <property type="entry name" value="Beta-lactam/transpept-like"/>
</dbReference>
<feature type="active site" description="Acyl-ester intermediate" evidence="13">
    <location>
        <position position="66"/>
    </location>
</feature>
<reference evidence="17 18" key="1">
    <citation type="submission" date="2010-03" db="EMBL/GenBank/DDBJ databases">
        <title>The genome sequence of Ruminococcus torques L2-14.</title>
        <authorList>
            <consortium name="metaHIT consortium -- http://www.metahit.eu/"/>
            <person name="Pajon A."/>
            <person name="Turner K."/>
            <person name="Parkhill J."/>
            <person name="Duncan S."/>
            <person name="Flint H."/>
        </authorList>
    </citation>
    <scope>NUCLEOTIDE SEQUENCE [LARGE SCALE GENOMIC DNA]</scope>
    <source>
        <strain evidence="17 18">L2-14</strain>
    </source>
</reference>
<dbReference type="Pfam" id="PF07943">
    <property type="entry name" value="PBP5_C"/>
    <property type="match status" value="1"/>
</dbReference>
<evidence type="ECO:0000256" key="15">
    <source>
        <dbReference type="RuleBase" id="RU004016"/>
    </source>
</evidence>
<dbReference type="SUPFAM" id="SSF56601">
    <property type="entry name" value="beta-lactamase/transpeptidase-like"/>
    <property type="match status" value="1"/>
</dbReference>
<dbReference type="Pfam" id="PF00768">
    <property type="entry name" value="Peptidase_S11"/>
    <property type="match status" value="1"/>
</dbReference>
<accession>D4M643</accession>
<feature type="active site" description="Proton acceptor" evidence="13">
    <location>
        <position position="69"/>
    </location>
</feature>
<evidence type="ECO:0000256" key="6">
    <source>
        <dbReference type="ARBA" id="ARBA00022670"/>
    </source>
</evidence>
<dbReference type="Proteomes" id="UP000008956">
    <property type="component" value="Chromosome"/>
</dbReference>
<evidence type="ECO:0000256" key="4">
    <source>
        <dbReference type="ARBA" id="ARBA00012448"/>
    </source>
</evidence>
<dbReference type="EC" id="3.4.16.4" evidence="4"/>
<dbReference type="GO" id="GO:0009252">
    <property type="term" value="P:peptidoglycan biosynthetic process"/>
    <property type="evidence" value="ECO:0007669"/>
    <property type="project" value="UniProtKB-UniPathway"/>
</dbReference>
<dbReference type="STRING" id="33039.ERS852502_01665"/>
<evidence type="ECO:0000256" key="8">
    <source>
        <dbReference type="ARBA" id="ARBA00022801"/>
    </source>
</evidence>
<evidence type="ECO:0000256" key="3">
    <source>
        <dbReference type="ARBA" id="ARBA00007164"/>
    </source>
</evidence>
<dbReference type="PRINTS" id="PR00725">
    <property type="entry name" value="DADACBPTASE1"/>
</dbReference>
<reference evidence="17 18" key="2">
    <citation type="submission" date="2010-03" db="EMBL/GenBank/DDBJ databases">
        <authorList>
            <person name="Pajon A."/>
        </authorList>
    </citation>
    <scope>NUCLEOTIDE SEQUENCE [LARGE SCALE GENOMIC DNA]</scope>
    <source>
        <strain evidence="17 18">L2-14</strain>
    </source>
</reference>
<dbReference type="InterPro" id="IPR015956">
    <property type="entry name" value="Peniciliin-bd_prot_C_sf"/>
</dbReference>
<dbReference type="GO" id="GO:0009002">
    <property type="term" value="F:serine-type D-Ala-D-Ala carboxypeptidase activity"/>
    <property type="evidence" value="ECO:0007669"/>
    <property type="project" value="UniProtKB-EC"/>
</dbReference>
<keyword evidence="8 17" id="KW-0378">Hydrolase</keyword>
<organism evidence="17 18">
    <name type="scientific">[Ruminococcus] torques L2-14</name>
    <dbReference type="NCBI Taxonomy" id="657313"/>
    <lineage>
        <taxon>Bacteria</taxon>
        <taxon>Bacillati</taxon>
        <taxon>Bacillota</taxon>
        <taxon>Clostridia</taxon>
        <taxon>Lachnospirales</taxon>
        <taxon>Lachnospiraceae</taxon>
        <taxon>Mediterraneibacter</taxon>
    </lineage>
</organism>
<dbReference type="PANTHER" id="PTHR21581">
    <property type="entry name" value="D-ALANYL-D-ALANINE CARBOXYPEPTIDASE"/>
    <property type="match status" value="1"/>
</dbReference>
<evidence type="ECO:0000256" key="12">
    <source>
        <dbReference type="ARBA" id="ARBA00034000"/>
    </source>
</evidence>
<keyword evidence="5 17" id="KW-0121">Carboxypeptidase</keyword>
<dbReference type="InterPro" id="IPR012907">
    <property type="entry name" value="Peptidase_S11_C"/>
</dbReference>
<evidence type="ECO:0000256" key="11">
    <source>
        <dbReference type="ARBA" id="ARBA00023316"/>
    </source>
</evidence>
<keyword evidence="10" id="KW-0573">Peptidoglycan synthesis</keyword>
<feature type="binding site" evidence="14">
    <location>
        <position position="236"/>
    </location>
    <ligand>
        <name>substrate</name>
    </ligand>
</feature>